<evidence type="ECO:0000256" key="1">
    <source>
        <dbReference type="SAM" id="SignalP"/>
    </source>
</evidence>
<keyword evidence="1" id="KW-0732">Signal</keyword>
<name>A0A2T3KSJ9_PHOLD</name>
<dbReference type="InterPro" id="IPR002491">
    <property type="entry name" value="ABC_transptr_periplasmic_BD"/>
</dbReference>
<dbReference type="EMBL" id="PYNS01000019">
    <property type="protein sequence ID" value="PSV09420.1"/>
    <property type="molecule type" value="Genomic_DNA"/>
</dbReference>
<dbReference type="InterPro" id="IPR050902">
    <property type="entry name" value="ABC_Transporter_SBP"/>
</dbReference>
<gene>
    <name evidence="3" type="ORF">C0W93_15615</name>
</gene>
<dbReference type="AlphaFoldDB" id="A0A2T3KSJ9"/>
<dbReference type="Proteomes" id="UP000240530">
    <property type="component" value="Unassembled WGS sequence"/>
</dbReference>
<evidence type="ECO:0000313" key="4">
    <source>
        <dbReference type="Proteomes" id="UP000240530"/>
    </source>
</evidence>
<feature type="chain" id="PRO_5015715873" evidence="1">
    <location>
        <begin position="24"/>
        <end position="385"/>
    </location>
</feature>
<evidence type="ECO:0000259" key="2">
    <source>
        <dbReference type="PROSITE" id="PS50983"/>
    </source>
</evidence>
<dbReference type="RefSeq" id="WP_107185643.1">
    <property type="nucleotide sequence ID" value="NZ_JAWQGC010000001.1"/>
</dbReference>
<feature type="domain" description="Fe/B12 periplasmic-binding" evidence="2">
    <location>
        <begin position="59"/>
        <end position="353"/>
    </location>
</feature>
<dbReference type="PANTHER" id="PTHR30535:SF34">
    <property type="entry name" value="MOLYBDATE-BINDING PROTEIN MOLA"/>
    <property type="match status" value="1"/>
</dbReference>
<dbReference type="Gene3D" id="3.40.50.1980">
    <property type="entry name" value="Nitrogenase molybdenum iron protein domain"/>
    <property type="match status" value="2"/>
</dbReference>
<dbReference type="PROSITE" id="PS50983">
    <property type="entry name" value="FE_B12_PBP"/>
    <property type="match status" value="1"/>
</dbReference>
<dbReference type="SUPFAM" id="SSF53807">
    <property type="entry name" value="Helical backbone' metal receptor"/>
    <property type="match status" value="1"/>
</dbReference>
<proteinExistence type="predicted"/>
<accession>A0A2T3KSJ9</accession>
<sequence>MKTVTASILAFSTLLSFSGTALANSYPLTVTDVAGRQVTFDHQPTNIALSTSRIFPLLEIIYQGDAAKHLVAARDDMRVSAPSMYASYIKQYPALQHVPVIGLIKSGEFDAERFINSKPKPDLFIVDLSNIKLAQDKGLLKKLDDAGIKVLAVDFRENPIKNTIKSVQVVADAVNRTKQGSDFTHYYQQHLDAIKNTLANHQDVPMKRVFIERAAGYSDSCCRTFAAGNMGAYIPMLKATNVATAPLKGANTGEMSPETVITAKPDVYIMQTTGWLTKDGQPTNGIPLGYSPNKAAIAQATKSLMDRPWLKAVNAYQNKDVYSIYMPFYNSPYNLVAIEYFAKWIHPTLFSALQPEKTFEEMNLKFGDRHLKGLFGQNNFKAMTQ</sequence>
<evidence type="ECO:0000313" key="3">
    <source>
        <dbReference type="EMBL" id="PSV09420.1"/>
    </source>
</evidence>
<reference evidence="3 4" key="1">
    <citation type="submission" date="2018-03" db="EMBL/GenBank/DDBJ databases">
        <title>Whole genome sequencing of Histamine producing bacteria.</title>
        <authorList>
            <person name="Butler K."/>
        </authorList>
    </citation>
    <scope>NUCLEOTIDE SEQUENCE [LARGE SCALE GENOMIC DNA]</scope>
    <source>
        <strain evidence="3 4">Res.4.1</strain>
    </source>
</reference>
<feature type="signal peptide" evidence="1">
    <location>
        <begin position="1"/>
        <end position="23"/>
    </location>
</feature>
<dbReference type="PANTHER" id="PTHR30535">
    <property type="entry name" value="VITAMIN B12-BINDING PROTEIN"/>
    <property type="match status" value="1"/>
</dbReference>
<dbReference type="Pfam" id="PF01497">
    <property type="entry name" value="Peripla_BP_2"/>
    <property type="match status" value="1"/>
</dbReference>
<organism evidence="3 4">
    <name type="scientific">Photobacterium leiognathi subsp. mandapamensis</name>
    <name type="common">Photobacterium mandapamensis</name>
    <dbReference type="NCBI Taxonomy" id="48408"/>
    <lineage>
        <taxon>Bacteria</taxon>
        <taxon>Pseudomonadati</taxon>
        <taxon>Pseudomonadota</taxon>
        <taxon>Gammaproteobacteria</taxon>
        <taxon>Vibrionales</taxon>
        <taxon>Vibrionaceae</taxon>
        <taxon>Photobacterium</taxon>
    </lineage>
</organism>
<protein>
    <submittedName>
        <fullName evidence="3">Cobalamin ABC transporter substrate-binding protein</fullName>
    </submittedName>
</protein>
<comment type="caution">
    <text evidence="3">The sequence shown here is derived from an EMBL/GenBank/DDBJ whole genome shotgun (WGS) entry which is preliminary data.</text>
</comment>